<dbReference type="SUPFAM" id="SSF51445">
    <property type="entry name" value="(Trans)glycosidases"/>
    <property type="match status" value="1"/>
</dbReference>
<dbReference type="EMBL" id="FMYP01000013">
    <property type="protein sequence ID" value="SDB97499.1"/>
    <property type="molecule type" value="Genomic_DNA"/>
</dbReference>
<dbReference type="InterPro" id="IPR026444">
    <property type="entry name" value="Secre_tail"/>
</dbReference>
<dbReference type="SUPFAM" id="SSF81296">
    <property type="entry name" value="E set domains"/>
    <property type="match status" value="1"/>
</dbReference>
<evidence type="ECO:0000259" key="2">
    <source>
        <dbReference type="SMART" id="SM00642"/>
    </source>
</evidence>
<dbReference type="RefSeq" id="WP_170830005.1">
    <property type="nucleotide sequence ID" value="NZ_FMYP01000013.1"/>
</dbReference>
<protein>
    <submittedName>
        <fullName evidence="3">Por secretion system C-terminal sorting domain-containing protein</fullName>
    </submittedName>
</protein>
<name>A0A1G6HT85_9BACT</name>
<dbReference type="PANTHER" id="PTHR43002">
    <property type="entry name" value="GLYCOGEN DEBRANCHING ENZYME"/>
    <property type="match status" value="1"/>
</dbReference>
<evidence type="ECO:0000313" key="4">
    <source>
        <dbReference type="Proteomes" id="UP000199452"/>
    </source>
</evidence>
<comment type="similarity">
    <text evidence="1">Belongs to the glycosyl hydrolase 13 family.</text>
</comment>
<dbReference type="SMART" id="SM00642">
    <property type="entry name" value="Aamy"/>
    <property type="match status" value="1"/>
</dbReference>
<dbReference type="Pfam" id="PF00128">
    <property type="entry name" value="Alpha-amylase"/>
    <property type="match status" value="1"/>
</dbReference>
<dbReference type="STRING" id="1640674.SAMN05216323_101317"/>
<dbReference type="InterPro" id="IPR017853">
    <property type="entry name" value="GH"/>
</dbReference>
<keyword evidence="4" id="KW-1185">Reference proteome</keyword>
<dbReference type="Gene3D" id="3.20.20.80">
    <property type="entry name" value="Glycosidases"/>
    <property type="match status" value="1"/>
</dbReference>
<evidence type="ECO:0000256" key="1">
    <source>
        <dbReference type="ARBA" id="ARBA00008061"/>
    </source>
</evidence>
<dbReference type="InterPro" id="IPR014756">
    <property type="entry name" value="Ig_E-set"/>
</dbReference>
<dbReference type="GO" id="GO:0005975">
    <property type="term" value="P:carbohydrate metabolic process"/>
    <property type="evidence" value="ECO:0007669"/>
    <property type="project" value="InterPro"/>
</dbReference>
<dbReference type="Pfam" id="PF18962">
    <property type="entry name" value="Por_Secre_tail"/>
    <property type="match status" value="1"/>
</dbReference>
<gene>
    <name evidence="3" type="ORF">SAMN05216323_101317</name>
</gene>
<organism evidence="3 4">
    <name type="scientific">Williamwhitmania taraxaci</name>
    <dbReference type="NCBI Taxonomy" id="1640674"/>
    <lineage>
        <taxon>Bacteria</taxon>
        <taxon>Pseudomonadati</taxon>
        <taxon>Bacteroidota</taxon>
        <taxon>Bacteroidia</taxon>
        <taxon>Bacteroidales</taxon>
        <taxon>Williamwhitmaniaceae</taxon>
        <taxon>Williamwhitmania</taxon>
    </lineage>
</organism>
<dbReference type="InterPro" id="IPR006047">
    <property type="entry name" value="GH13_cat_dom"/>
</dbReference>
<dbReference type="NCBIfam" id="TIGR04183">
    <property type="entry name" value="Por_Secre_tail"/>
    <property type="match status" value="1"/>
</dbReference>
<feature type="domain" description="Glycosyl hydrolase family 13 catalytic" evidence="2">
    <location>
        <begin position="387"/>
        <end position="748"/>
    </location>
</feature>
<proteinExistence type="inferred from homology"/>
<dbReference type="AlphaFoldDB" id="A0A1G6HT85"/>
<dbReference type="InterPro" id="IPR013783">
    <property type="entry name" value="Ig-like_fold"/>
</dbReference>
<accession>A0A1G6HT85</accession>
<dbReference type="Proteomes" id="UP000199452">
    <property type="component" value="Unassembled WGS sequence"/>
</dbReference>
<dbReference type="CDD" id="cd11350">
    <property type="entry name" value="AmyAc_4"/>
    <property type="match status" value="1"/>
</dbReference>
<dbReference type="Gene3D" id="2.60.40.10">
    <property type="entry name" value="Immunoglobulins"/>
    <property type="match status" value="1"/>
</dbReference>
<evidence type="ECO:0000313" key="3">
    <source>
        <dbReference type="EMBL" id="SDB97499.1"/>
    </source>
</evidence>
<reference evidence="3 4" key="1">
    <citation type="submission" date="2016-09" db="EMBL/GenBank/DDBJ databases">
        <authorList>
            <person name="Capua I."/>
            <person name="De Benedictis P."/>
            <person name="Joannis T."/>
            <person name="Lombin L.H."/>
            <person name="Cattoli G."/>
        </authorList>
    </citation>
    <scope>NUCLEOTIDE SEQUENCE [LARGE SCALE GENOMIC DNA]</scope>
    <source>
        <strain evidence="3 4">A7P-90m</strain>
    </source>
</reference>
<sequence length="935" mass="104224">MKTILTKVIAITVFLFWMSSTLLSQVITVTPTLPTATDQVVVTFDATLGNAALKDFAGDIYAHTGVNVDGIEQWAYVIGAWGVNTAQPKLTRSGSNPNLYTLTISPSIREFYKVPAEKKITKLCFVFRSADGSKQTSPDILYNVYEPGLSLTLSNPLKDQPIYELNSAVAIEASANNSTSLSIFIDNIQVNTTTNATISYSYPASAYGNHWIKAVASDATSTLADSVNIIVRPAVITEELPAGVKPGINYIDNTTVTLVLKDPAAKKSYAFAFGDFSDWLIKADYYMKRTSDGKYYWITLSGLDPNKEYGFQYNVDGNITIADPYSEKLLDPWSDQYIVDSTYSGLKQYPVGKTTGIVSIFKTGQQPYPWQVTNFSNPDKSKLIIYELLVRDFTHAHSYARVADSIAYFKRLGVNVIELMPINEFDGNLSWGYNPSFYFAPDKYYGPANELKRLVDVAHQNGIAVVLDLVLNHSYGQSPFLKLYFDKNTNKPTVDNPWYNVQSNFTNPDAQWGYDFNHESIETQALVDSISRFWMSEYKVDGFRFDFTKGFSNTPHTSSDPWGGQYDAARITILERMANKIWEYKSDAYVIAEHLSDNAEETVLANHGLMLWGNLNGSYLDAGMGFIPNSNFSGISYKSRGWNNPNLIGYMESHDEERSMYKNLTSGNSDGAYSVKNLKTALNRSKLTSLFLIPVPGPKMIWQFGEVGYDFSIDLNGRTGEKPIRWDYMNNADRSLLFSHYATLNKLKREYAPFSGTDFTTSFSGVIKTMRLTSGAETAVIIGNFDVKSMVTTVSFPTTGKWYEFFSQDSVTITSTDLNLTLGAGAYRMFTNTRLIQKDTYTSTPIIQADNSGVWLNVYPNPSNGSSINILAGSKVPTEAEVSVYSLSGQKLATLFTGTIIDQELIQVQNNYRAGIYIISVKTKTTTLSQKLVIF</sequence>